<dbReference type="PANTHER" id="PTHR43420">
    <property type="entry name" value="ACETYLTRANSFERASE"/>
    <property type="match status" value="1"/>
</dbReference>
<evidence type="ECO:0000259" key="3">
    <source>
        <dbReference type="PROSITE" id="PS51186"/>
    </source>
</evidence>
<keyword evidence="1" id="KW-0808">Transferase</keyword>
<dbReference type="AlphaFoldDB" id="A0A0P0NWZ9"/>
<dbReference type="EMBL" id="CP013002">
    <property type="protein sequence ID" value="ALL12224.1"/>
    <property type="molecule type" value="Genomic_DNA"/>
</dbReference>
<sequence>MITLRRLRPDEGPAAADLHRRGGALIPGYDTSLHTAEEYVVFYRDRVMVDGPVWGAFEGEVLRGHIALLPGWIDHLYVDPDFQGLGIGSALVRLAQAEQEELRLYTFQANARARALYERHGFVVEELTDGTRNEEKMPDVTYHWRRG</sequence>
<protein>
    <recommendedName>
        <fullName evidence="3">N-acetyltransferase domain-containing protein</fullName>
    </recommendedName>
</protein>
<dbReference type="STRING" id="69395.AQ619_01960"/>
<evidence type="ECO:0000256" key="2">
    <source>
        <dbReference type="ARBA" id="ARBA00023315"/>
    </source>
</evidence>
<proteinExistence type="predicted"/>
<name>A0A0P0NWZ9_9CAUL</name>
<dbReference type="KEGG" id="chq:AQ619_01960"/>
<dbReference type="Gene3D" id="3.40.630.30">
    <property type="match status" value="1"/>
</dbReference>
<evidence type="ECO:0000313" key="4">
    <source>
        <dbReference type="EMBL" id="ALL12224.1"/>
    </source>
</evidence>
<dbReference type="PROSITE" id="PS51186">
    <property type="entry name" value="GNAT"/>
    <property type="match status" value="1"/>
</dbReference>
<organism evidence="4 5">
    <name type="scientific">Caulobacter henricii</name>
    <dbReference type="NCBI Taxonomy" id="69395"/>
    <lineage>
        <taxon>Bacteria</taxon>
        <taxon>Pseudomonadati</taxon>
        <taxon>Pseudomonadota</taxon>
        <taxon>Alphaproteobacteria</taxon>
        <taxon>Caulobacterales</taxon>
        <taxon>Caulobacteraceae</taxon>
        <taxon>Caulobacter</taxon>
    </lineage>
</organism>
<dbReference type="InterPro" id="IPR050680">
    <property type="entry name" value="YpeA/RimI_acetyltransf"/>
</dbReference>
<dbReference type="Proteomes" id="UP000056905">
    <property type="component" value="Chromosome"/>
</dbReference>
<dbReference type="InterPro" id="IPR000182">
    <property type="entry name" value="GNAT_dom"/>
</dbReference>
<keyword evidence="5" id="KW-1185">Reference proteome</keyword>
<dbReference type="GO" id="GO:0016747">
    <property type="term" value="F:acyltransferase activity, transferring groups other than amino-acyl groups"/>
    <property type="evidence" value="ECO:0007669"/>
    <property type="project" value="InterPro"/>
</dbReference>
<evidence type="ECO:0000256" key="1">
    <source>
        <dbReference type="ARBA" id="ARBA00022679"/>
    </source>
</evidence>
<accession>A0A0P0NWZ9</accession>
<dbReference type="SUPFAM" id="SSF55729">
    <property type="entry name" value="Acyl-CoA N-acyltransferases (Nat)"/>
    <property type="match status" value="1"/>
</dbReference>
<dbReference type="Pfam" id="PF13508">
    <property type="entry name" value="Acetyltransf_7"/>
    <property type="match status" value="1"/>
</dbReference>
<gene>
    <name evidence="4" type="ORF">AQ619_01960</name>
</gene>
<dbReference type="OrthoDB" id="9797417at2"/>
<dbReference type="RefSeq" id="WP_062143522.1">
    <property type="nucleotide sequence ID" value="NZ_CP013002.1"/>
</dbReference>
<keyword evidence="2" id="KW-0012">Acyltransferase</keyword>
<dbReference type="CDD" id="cd04301">
    <property type="entry name" value="NAT_SF"/>
    <property type="match status" value="1"/>
</dbReference>
<evidence type="ECO:0000313" key="5">
    <source>
        <dbReference type="Proteomes" id="UP000056905"/>
    </source>
</evidence>
<reference evidence="4 5" key="1">
    <citation type="submission" date="2015-10" db="EMBL/GenBank/DDBJ databases">
        <title>Conservation of the essential genome among Caulobacter and Brevundimonas species.</title>
        <authorList>
            <person name="Scott D."/>
            <person name="Ely B."/>
        </authorList>
    </citation>
    <scope>NUCLEOTIDE SEQUENCE [LARGE SCALE GENOMIC DNA]</scope>
    <source>
        <strain evidence="4 5">CB4</strain>
    </source>
</reference>
<feature type="domain" description="N-acetyltransferase" evidence="3">
    <location>
        <begin position="2"/>
        <end position="147"/>
    </location>
</feature>
<dbReference type="InterPro" id="IPR016181">
    <property type="entry name" value="Acyl_CoA_acyltransferase"/>
</dbReference>